<proteinExistence type="predicted"/>
<dbReference type="EMBL" id="FNTV01000001">
    <property type="protein sequence ID" value="SEE83444.1"/>
    <property type="molecule type" value="Genomic_DNA"/>
</dbReference>
<dbReference type="RefSeq" id="WP_074712020.1">
    <property type="nucleotide sequence ID" value="NZ_FNTV01000001.1"/>
</dbReference>
<evidence type="ECO:0000313" key="2">
    <source>
        <dbReference type="EMBL" id="SEE83444.1"/>
    </source>
</evidence>
<feature type="compositionally biased region" description="Low complexity" evidence="1">
    <location>
        <begin position="176"/>
        <end position="189"/>
    </location>
</feature>
<accession>A0A1H5M2F6</accession>
<name>A0A1H5M2F6_9MICC</name>
<feature type="region of interest" description="Disordered" evidence="1">
    <location>
        <begin position="176"/>
        <end position="205"/>
    </location>
</feature>
<reference evidence="2 3" key="1">
    <citation type="submission" date="2016-10" db="EMBL/GenBank/DDBJ databases">
        <authorList>
            <person name="de Groot N.N."/>
        </authorList>
    </citation>
    <scope>NUCLEOTIDE SEQUENCE [LARGE SCALE GENOMIC DNA]</scope>
    <source>
        <strain evidence="2 3">DSM 22274</strain>
    </source>
</reference>
<evidence type="ECO:0000313" key="3">
    <source>
        <dbReference type="Proteomes" id="UP000182725"/>
    </source>
</evidence>
<organism evidence="2 3">
    <name type="scientific">Arthrobacter alpinus</name>
    <dbReference type="NCBI Taxonomy" id="656366"/>
    <lineage>
        <taxon>Bacteria</taxon>
        <taxon>Bacillati</taxon>
        <taxon>Actinomycetota</taxon>
        <taxon>Actinomycetes</taxon>
        <taxon>Micrococcales</taxon>
        <taxon>Micrococcaceae</taxon>
        <taxon>Arthrobacter</taxon>
    </lineage>
</organism>
<gene>
    <name evidence="2" type="ORF">SAMN04489740_2719</name>
</gene>
<dbReference type="AlphaFoldDB" id="A0A1H5M2F6"/>
<protein>
    <submittedName>
        <fullName evidence="2">Uncharacterized protein</fullName>
    </submittedName>
</protein>
<sequence length="308" mass="35033">MARDRANINTNIWTDTHWRQLTRDQQWLYELLLTHPELSYAGVSDWRPGRLMQFSAGTSRQEIERIGAELQAERFIFIDEDTEEVLIRSFLRHDGILKQPKLTISMVNAYAAVSSNNIREVIVHELNRLYAEAPGTKAFENTKVLTLLKQPGRSMDEFTLGVTPAFTLPVTPTARQTQALPTTTATTTATKKKTTSEPDGPDDVIPPRFDVQEIIDYLSAALERNDVRFKVGKSWHVEGRRLIDIDKYTVEQIKIVIRYATTDSFWKTNIMSMSTLRAKFEQLKLKAQAVNNQTAAPAQVASQHGWAN</sequence>
<dbReference type="Proteomes" id="UP000182725">
    <property type="component" value="Unassembled WGS sequence"/>
</dbReference>
<evidence type="ECO:0000256" key="1">
    <source>
        <dbReference type="SAM" id="MobiDB-lite"/>
    </source>
</evidence>